<name>A0A4P6EBA4_9MICO</name>
<evidence type="ECO:0000313" key="3">
    <source>
        <dbReference type="EMBL" id="QAY59432.1"/>
    </source>
</evidence>
<dbReference type="RefSeq" id="WP_129386730.1">
    <property type="nucleotide sequence ID" value="NZ_CP035494.1"/>
</dbReference>
<dbReference type="SUPFAM" id="SSF53756">
    <property type="entry name" value="UDP-Glycosyltransferase/glycogen phosphorylase"/>
    <property type="match status" value="1"/>
</dbReference>
<keyword evidence="2" id="KW-0812">Transmembrane</keyword>
<keyword evidence="2" id="KW-1133">Transmembrane helix</keyword>
<dbReference type="AlphaFoldDB" id="A0A4P6EBA4"/>
<dbReference type="Proteomes" id="UP000293995">
    <property type="component" value="Chromosome"/>
</dbReference>
<dbReference type="InterPro" id="IPR046561">
    <property type="entry name" value="DUF6716"/>
</dbReference>
<dbReference type="KEGG" id="mprt:ET475_05110"/>
<protein>
    <submittedName>
        <fullName evidence="3">Uncharacterized protein</fullName>
    </submittedName>
</protein>
<dbReference type="Pfam" id="PF20471">
    <property type="entry name" value="DUF6716"/>
    <property type="match status" value="1"/>
</dbReference>
<gene>
    <name evidence="3" type="ORF">ET475_05110</name>
</gene>
<organism evidence="3 4">
    <name type="scientific">Microbacterium protaetiae</name>
    <dbReference type="NCBI Taxonomy" id="2509458"/>
    <lineage>
        <taxon>Bacteria</taxon>
        <taxon>Bacillati</taxon>
        <taxon>Actinomycetota</taxon>
        <taxon>Actinomycetes</taxon>
        <taxon>Micrococcales</taxon>
        <taxon>Microbacteriaceae</taxon>
        <taxon>Microbacterium</taxon>
    </lineage>
</organism>
<evidence type="ECO:0000256" key="1">
    <source>
        <dbReference type="SAM" id="MobiDB-lite"/>
    </source>
</evidence>
<evidence type="ECO:0000313" key="4">
    <source>
        <dbReference type="Proteomes" id="UP000293995"/>
    </source>
</evidence>
<accession>A0A4P6EBA4</accession>
<proteinExistence type="predicted"/>
<dbReference type="Gene3D" id="3.40.50.2000">
    <property type="entry name" value="Glycogen Phosphorylase B"/>
    <property type="match status" value="1"/>
</dbReference>
<feature type="transmembrane region" description="Helical" evidence="2">
    <location>
        <begin position="417"/>
        <end position="436"/>
    </location>
</feature>
<feature type="region of interest" description="Disordered" evidence="1">
    <location>
        <begin position="1"/>
        <end position="32"/>
    </location>
</feature>
<dbReference type="OrthoDB" id="8441777at2"/>
<keyword evidence="4" id="KW-1185">Reference proteome</keyword>
<sequence>MSLLAARPAPGVDDVGTRSVSGPDAASRREPTVLRRGATMRVVAIADADSYVKWAAAMLDSADGIDPRMLIVRTPLTVSRAQERAALAGTTLGVGEPAARSVSRVAHGGIVPRLRALRPDVVLIAGRGQFVRLVQREIDRLERRPIVVAGLPGISIPAQRGAATYRRHCDLLVVHSLRERHAFSDLCARLNIDVPLGLATLPYARGRLPAAGGTDLVFAAQAIVPGTRDDRQRLADLLVAAARSRPDRRVVLKLRSRENETETHFERTRLVELMHERPGNLVVSYEPMRTALQTAEGLVTVGSTAAVEAIALGVPVIALDMFGVRKTLLNTVFRGSGLFGDADDVIARRFRHPAAQWMTDNYFHDPAESTWWTQVCELVEQRRRGALAPRPVPPPRGGALHLAFERKSVLGHEDRTLTGALALAIGVPLAGIVVRLRRYRNRGRALSWSDESGDITVTPALYQDPIRRRVRR</sequence>
<keyword evidence="2" id="KW-0472">Membrane</keyword>
<reference evidence="3 4" key="1">
    <citation type="submission" date="2019-01" db="EMBL/GenBank/DDBJ databases">
        <title>Genome sequencing of strain DFW100M-13.</title>
        <authorList>
            <person name="Heo J."/>
            <person name="Kim S.-J."/>
            <person name="Kim J.-S."/>
            <person name="Hong S.-B."/>
            <person name="Kwon S.-W."/>
        </authorList>
    </citation>
    <scope>NUCLEOTIDE SEQUENCE [LARGE SCALE GENOMIC DNA]</scope>
    <source>
        <strain evidence="3 4">DFW100M-13</strain>
    </source>
</reference>
<evidence type="ECO:0000256" key="2">
    <source>
        <dbReference type="SAM" id="Phobius"/>
    </source>
</evidence>
<dbReference type="EMBL" id="CP035494">
    <property type="protein sequence ID" value="QAY59432.1"/>
    <property type="molecule type" value="Genomic_DNA"/>
</dbReference>